<dbReference type="InterPro" id="IPR047697">
    <property type="entry name" value="AztD-like"/>
</dbReference>
<evidence type="ECO:0000256" key="1">
    <source>
        <dbReference type="SAM" id="MobiDB-lite"/>
    </source>
</evidence>
<name>A9WUR4_RENSM</name>
<dbReference type="InterPro" id="IPR011044">
    <property type="entry name" value="Quino_amine_DH_bsu"/>
</dbReference>
<organism evidence="2 3">
    <name type="scientific">Renibacterium salmoninarum (strain ATCC 33209 / DSM 20767 / JCM 11484 / NBRC 15589 / NCIMB 2235)</name>
    <dbReference type="NCBI Taxonomy" id="288705"/>
    <lineage>
        <taxon>Bacteria</taxon>
        <taxon>Bacillati</taxon>
        <taxon>Actinomycetota</taxon>
        <taxon>Actinomycetes</taxon>
        <taxon>Micrococcales</taxon>
        <taxon>Micrococcaceae</taxon>
        <taxon>Renibacterium</taxon>
    </lineage>
</organism>
<evidence type="ECO:0000313" key="2">
    <source>
        <dbReference type="EMBL" id="ABY24935.1"/>
    </source>
</evidence>
<dbReference type="AlphaFoldDB" id="A9WUR4"/>
<dbReference type="eggNOG" id="COG3391">
    <property type="taxonomic scope" value="Bacteria"/>
</dbReference>
<dbReference type="EMBL" id="CP000910">
    <property type="protein sequence ID" value="ABY24935.1"/>
    <property type="molecule type" value="Genomic_DNA"/>
</dbReference>
<dbReference type="SUPFAM" id="SSF50969">
    <property type="entry name" value="YVTN repeat-like/Quinoprotein amine dehydrogenase"/>
    <property type="match status" value="1"/>
</dbReference>
<dbReference type="RefSeq" id="WP_012246577.1">
    <property type="nucleotide sequence ID" value="NC_010168.1"/>
</dbReference>
<feature type="compositionally biased region" description="Basic and acidic residues" evidence="1">
    <location>
        <begin position="21"/>
        <end position="31"/>
    </location>
</feature>
<dbReference type="NCBIfam" id="NF038015">
    <property type="entry name" value="AztD"/>
    <property type="match status" value="1"/>
</dbReference>
<dbReference type="STRING" id="288705.RSal33209_3218"/>
<dbReference type="KEGG" id="rsa:RSal33209_3218"/>
<feature type="region of interest" description="Disordered" evidence="1">
    <location>
        <begin position="1"/>
        <end position="35"/>
    </location>
</feature>
<dbReference type="InterPro" id="IPR015943">
    <property type="entry name" value="WD40/YVTN_repeat-like_dom_sf"/>
</dbReference>
<evidence type="ECO:0000313" key="3">
    <source>
        <dbReference type="Proteomes" id="UP000002007"/>
    </source>
</evidence>
<proteinExistence type="predicted"/>
<accession>A9WUR4</accession>
<gene>
    <name evidence="2" type="ordered locus">RSal33209_3218</name>
</gene>
<dbReference type="HOGENOM" id="CLU_043135_0_0_11"/>
<dbReference type="Gene3D" id="2.130.10.10">
    <property type="entry name" value="YVTN repeat-like/Quinoprotein amine dehydrogenase"/>
    <property type="match status" value="1"/>
</dbReference>
<protein>
    <submittedName>
        <fullName evidence="2">Putative secreted protein</fullName>
    </submittedName>
</protein>
<dbReference type="Proteomes" id="UP000002007">
    <property type="component" value="Chromosome"/>
</dbReference>
<keyword evidence="3" id="KW-1185">Reference proteome</keyword>
<reference evidence="3" key="1">
    <citation type="journal article" date="2008" name="J. Bacteriol.">
        <title>Genome sequence of the fish pathogen Renibacterium salmoninarum suggests reductive evolution away from an environmental Arthrobacter ancestor.</title>
        <authorList>
            <person name="Wiens G.D."/>
            <person name="Rockey D.D."/>
            <person name="Wu Z."/>
            <person name="Chang J."/>
            <person name="Levy R."/>
            <person name="Crane S."/>
            <person name="Chen D.S."/>
            <person name="Capri G.R."/>
            <person name="Burnett J.R."/>
            <person name="Sudheesh P.S."/>
            <person name="Schipma M.J."/>
            <person name="Burd H."/>
            <person name="Bhattacharyya A."/>
            <person name="Rhodes L.D."/>
            <person name="Kaul R."/>
            <person name="Strom M.S."/>
        </authorList>
    </citation>
    <scope>NUCLEOTIDE SEQUENCE [LARGE SCALE GENOMIC DNA]</scope>
    <source>
        <strain evidence="3">ATCC 33209 / DSM 20767 / JCM 11484 / NBRC 15589 / NCIMB 2235</strain>
    </source>
</reference>
<sequence>MTGCGTGQPAQSSAPTITAGEHNHAKPENAKEQAGPTARLLLTTSQGLLTLDAKTLKPVGDPLSLDGFIRVNPAGDGRHVLISTEKGFEAFDAGSWEFPHGDHSHFYTMPPKLTGTVFPADHPGHVVTHGKTALFADGTGEVTVFDPAELGGKEEPKTEKHRTPEPHHGVAVALKNGNLLTTRSNGKDRVGITVLDKIGDGAKEIAHAANCPGTHGEAVAQGEAVVVGCTDGALVYQDGKIHKVQAPDAYGRIGNQAGSDKSPVVLGDYKVDKTAKLERPSKISLIDTRTATLKHVDLGASYSFHSLGRGPAGEALVLGTDGSLHVIDPESGSVRNKIPVIPAWTEPEAWQETRPALFVDGATAYVTEPSQQKIHAVDLASGAVLNTGNLPSIPNELTGTSGKFYS</sequence>